<protein>
    <recommendedName>
        <fullName evidence="2">Cytochrome bc1 complex Rieske iron-sulfur subunit</fullName>
    </recommendedName>
    <alternativeName>
        <fullName evidence="8">Cytochrome bc1 reductase complex subunit QcrA</fullName>
    </alternativeName>
</protein>
<dbReference type="InterPro" id="IPR014349">
    <property type="entry name" value="Rieske_Fe-S_prot"/>
</dbReference>
<evidence type="ECO:0000313" key="12">
    <source>
        <dbReference type="EMBL" id="GEL96056.1"/>
    </source>
</evidence>
<dbReference type="AlphaFoldDB" id="A0A511JDN5"/>
<dbReference type="GO" id="GO:0046872">
    <property type="term" value="F:metal ion binding"/>
    <property type="evidence" value="ECO:0007669"/>
    <property type="project" value="UniProtKB-KW"/>
</dbReference>
<evidence type="ECO:0000256" key="6">
    <source>
        <dbReference type="ARBA" id="ARBA00023014"/>
    </source>
</evidence>
<comment type="function">
    <text evidence="1">Iron-sulfur subunit of the cytochrome bc1 complex, an essential component of the respiratory electron transport chain required for ATP synthesis. The bc1 complex catalyzes the oxidation of menaquinol and the reduction of cytochrome c in the respiratory chain. The bc1 complex operates through a Q-cycle mechanism that couples electron transfer to generation of the proton gradient that drives ATP synthesis.</text>
</comment>
<evidence type="ECO:0000259" key="11">
    <source>
        <dbReference type="PROSITE" id="PS51296"/>
    </source>
</evidence>
<reference evidence="12 13" key="1">
    <citation type="submission" date="2019-07" db="EMBL/GenBank/DDBJ databases">
        <title>Whole genome shotgun sequence of Cellulomonas composti NBRC 100758.</title>
        <authorList>
            <person name="Hosoyama A."/>
            <person name="Uohara A."/>
            <person name="Ohji S."/>
            <person name="Ichikawa N."/>
        </authorList>
    </citation>
    <scope>NUCLEOTIDE SEQUENCE [LARGE SCALE GENOMIC DNA]</scope>
    <source>
        <strain evidence="12 13">NBRC 100758</strain>
    </source>
</reference>
<comment type="caution">
    <text evidence="12">The sequence shown here is derived from an EMBL/GenBank/DDBJ whole genome shotgun (WGS) entry which is preliminary data.</text>
</comment>
<keyword evidence="6" id="KW-0411">Iron-sulfur</keyword>
<keyword evidence="4" id="KW-0479">Metal-binding</keyword>
<dbReference type="Proteomes" id="UP000321720">
    <property type="component" value="Unassembled WGS sequence"/>
</dbReference>
<evidence type="ECO:0000256" key="8">
    <source>
        <dbReference type="ARBA" id="ARBA00029586"/>
    </source>
</evidence>
<feature type="region of interest" description="Disordered" evidence="10">
    <location>
        <begin position="1"/>
        <end position="26"/>
    </location>
</feature>
<accession>A0A511JDN5</accession>
<evidence type="ECO:0000256" key="10">
    <source>
        <dbReference type="SAM" id="MobiDB-lite"/>
    </source>
</evidence>
<evidence type="ECO:0000256" key="2">
    <source>
        <dbReference type="ARBA" id="ARBA00015816"/>
    </source>
</evidence>
<gene>
    <name evidence="12" type="ORF">CCO02nite_27140</name>
</gene>
<dbReference type="EMBL" id="BJWG01000013">
    <property type="protein sequence ID" value="GEL96056.1"/>
    <property type="molecule type" value="Genomic_DNA"/>
</dbReference>
<comment type="cofactor">
    <cofactor evidence="9">
        <name>[2Fe-2S] cluster</name>
        <dbReference type="ChEBI" id="CHEBI:190135"/>
    </cofactor>
</comment>
<dbReference type="GO" id="GO:0016020">
    <property type="term" value="C:membrane"/>
    <property type="evidence" value="ECO:0007669"/>
    <property type="project" value="InterPro"/>
</dbReference>
<evidence type="ECO:0000313" key="13">
    <source>
        <dbReference type="Proteomes" id="UP000321720"/>
    </source>
</evidence>
<feature type="domain" description="Rieske" evidence="11">
    <location>
        <begin position="74"/>
        <end position="167"/>
    </location>
</feature>
<dbReference type="CDD" id="cd03467">
    <property type="entry name" value="Rieske"/>
    <property type="match status" value="1"/>
</dbReference>
<dbReference type="SUPFAM" id="SSF50022">
    <property type="entry name" value="ISP domain"/>
    <property type="match status" value="1"/>
</dbReference>
<dbReference type="Gene3D" id="2.102.10.10">
    <property type="entry name" value="Rieske [2Fe-2S] iron-sulphur domain"/>
    <property type="match status" value="1"/>
</dbReference>
<keyword evidence="5" id="KW-0408">Iron</keyword>
<organism evidence="12 13">
    <name type="scientific">Cellulomonas composti</name>
    <dbReference type="NCBI Taxonomy" id="266130"/>
    <lineage>
        <taxon>Bacteria</taxon>
        <taxon>Bacillati</taxon>
        <taxon>Actinomycetota</taxon>
        <taxon>Actinomycetes</taxon>
        <taxon>Micrococcales</taxon>
        <taxon>Cellulomonadaceae</taxon>
        <taxon>Cellulomonas</taxon>
    </lineage>
</organism>
<keyword evidence="3" id="KW-0001">2Fe-2S</keyword>
<dbReference type="GO" id="GO:0004497">
    <property type="term" value="F:monooxygenase activity"/>
    <property type="evidence" value="ECO:0007669"/>
    <property type="project" value="UniProtKB-ARBA"/>
</dbReference>
<dbReference type="InterPro" id="IPR036922">
    <property type="entry name" value="Rieske_2Fe-2S_sf"/>
</dbReference>
<dbReference type="Pfam" id="PF00355">
    <property type="entry name" value="Rieske"/>
    <property type="match status" value="1"/>
</dbReference>
<dbReference type="GO" id="GO:0016705">
    <property type="term" value="F:oxidoreductase activity, acting on paired donors, with incorporation or reduction of molecular oxygen"/>
    <property type="evidence" value="ECO:0007669"/>
    <property type="project" value="UniProtKB-ARBA"/>
</dbReference>
<dbReference type="InterPro" id="IPR005805">
    <property type="entry name" value="Rieske_Fe-S_prot_C"/>
</dbReference>
<dbReference type="InterPro" id="IPR006311">
    <property type="entry name" value="TAT_signal"/>
</dbReference>
<evidence type="ECO:0000256" key="1">
    <source>
        <dbReference type="ARBA" id="ARBA00002494"/>
    </source>
</evidence>
<keyword evidence="13" id="KW-1185">Reference proteome</keyword>
<dbReference type="PROSITE" id="PS51318">
    <property type="entry name" value="TAT"/>
    <property type="match status" value="1"/>
</dbReference>
<proteinExistence type="predicted"/>
<name>A0A511JDN5_9CELL</name>
<sequence>MSQDVSTQLRPAVPAAHPHSADPQSAHACACGIDRRQLLTRAGGVGLGVAAVAVLAACGAGSDEPPAATAGADGSLAKLADIPVGGALLVTDTTGAKILLVQETAGTVTGLTSVCTHQGCTVAPGNGELDCPCHGSRFDLSGNPISGPAKEPLAAVAVHVDGDAVFSGQA</sequence>
<dbReference type="GO" id="GO:0051537">
    <property type="term" value="F:2 iron, 2 sulfur cluster binding"/>
    <property type="evidence" value="ECO:0007669"/>
    <property type="project" value="UniProtKB-KW"/>
</dbReference>
<keyword evidence="7" id="KW-1015">Disulfide bond</keyword>
<evidence type="ECO:0000256" key="4">
    <source>
        <dbReference type="ARBA" id="ARBA00022723"/>
    </source>
</evidence>
<dbReference type="PANTHER" id="PTHR10134">
    <property type="entry name" value="CYTOCHROME B-C1 COMPLEX SUBUNIT RIESKE, MITOCHONDRIAL"/>
    <property type="match status" value="1"/>
</dbReference>
<dbReference type="PROSITE" id="PS51296">
    <property type="entry name" value="RIESKE"/>
    <property type="match status" value="1"/>
</dbReference>
<evidence type="ECO:0000256" key="9">
    <source>
        <dbReference type="ARBA" id="ARBA00034078"/>
    </source>
</evidence>
<evidence type="ECO:0000256" key="3">
    <source>
        <dbReference type="ARBA" id="ARBA00022714"/>
    </source>
</evidence>
<evidence type="ECO:0000256" key="5">
    <source>
        <dbReference type="ARBA" id="ARBA00023004"/>
    </source>
</evidence>
<dbReference type="OrthoDB" id="25106at2"/>
<dbReference type="PRINTS" id="PR00162">
    <property type="entry name" value="RIESKE"/>
</dbReference>
<evidence type="ECO:0000256" key="7">
    <source>
        <dbReference type="ARBA" id="ARBA00023157"/>
    </source>
</evidence>
<dbReference type="RefSeq" id="WP_146843689.1">
    <property type="nucleotide sequence ID" value="NZ_BJWG01000013.1"/>
</dbReference>
<dbReference type="InterPro" id="IPR017941">
    <property type="entry name" value="Rieske_2Fe-2S"/>
</dbReference>